<keyword evidence="3" id="KW-1185">Reference proteome</keyword>
<feature type="compositionally biased region" description="Polar residues" evidence="1">
    <location>
        <begin position="71"/>
        <end position="82"/>
    </location>
</feature>
<sequence length="422" mass="45720">MYMGRSLYEPLCYQFKEDCSDSSLETESYLKTTDKVISALAARISMDSGGESDGEGRGGRDSSTSESSTGVNKSSVANSTPVPATRYNRAFSLRRGRLDEPSGAKKLLPPQPTSQQQQQPQRPKPTVPPPVPQQQSISRTDTGRFSMRSKQPLQSSQLSLSNNGLTVAQKKKSSGGRSNSTLSSKEVEFQNWKRRKNYDPMKAAAEGKRKEAAKKTPIPPNHAMTQSTTNATTTPKSPVNSVLRSASFHGTRQLAGVGGGPSSSEEDEEITLSAEDEDWPIPQAPKLVLFAFDLQTSLENTPRGSRVSLYSNNSNSSPRTRHKLEGVDNLVVSAIYGMSNKLKGTASSLLKKLRYLYDEDSDKCKQLGIEIDSLEVADPSGGGGGSPHKSPSKELASTLRNLKRLDSSLKGEHICTSSHLGH</sequence>
<evidence type="ECO:0000313" key="3">
    <source>
        <dbReference type="Proteomes" id="UP001558652"/>
    </source>
</evidence>
<feature type="compositionally biased region" description="Pro residues" evidence="1">
    <location>
        <begin position="122"/>
        <end position="132"/>
    </location>
</feature>
<proteinExistence type="predicted"/>
<dbReference type="Proteomes" id="UP001558652">
    <property type="component" value="Unassembled WGS sequence"/>
</dbReference>
<protein>
    <submittedName>
        <fullName evidence="2">Uncharacterized protein</fullName>
    </submittedName>
</protein>
<feature type="region of interest" description="Disordered" evidence="1">
    <location>
        <begin position="302"/>
        <end position="321"/>
    </location>
</feature>
<feature type="region of interest" description="Disordered" evidence="1">
    <location>
        <begin position="45"/>
        <end position="272"/>
    </location>
</feature>
<dbReference type="EMBL" id="JBFDAA010000010">
    <property type="protein sequence ID" value="KAL1124545.1"/>
    <property type="molecule type" value="Genomic_DNA"/>
</dbReference>
<reference evidence="2 3" key="1">
    <citation type="submission" date="2024-07" db="EMBL/GenBank/DDBJ databases">
        <title>Chromosome-level genome assembly of the water stick insect Ranatra chinensis (Heteroptera: Nepidae).</title>
        <authorList>
            <person name="Liu X."/>
        </authorList>
    </citation>
    <scope>NUCLEOTIDE SEQUENCE [LARGE SCALE GENOMIC DNA]</scope>
    <source>
        <strain evidence="2">Cailab_2021Rc</strain>
        <tissue evidence="2">Muscle</tissue>
    </source>
</reference>
<gene>
    <name evidence="2" type="ORF">AAG570_001171</name>
</gene>
<feature type="compositionally biased region" description="Low complexity" evidence="1">
    <location>
        <begin position="175"/>
        <end position="184"/>
    </location>
</feature>
<feature type="region of interest" description="Disordered" evidence="1">
    <location>
        <begin position="377"/>
        <end position="396"/>
    </location>
</feature>
<feature type="compositionally biased region" description="Basic and acidic residues" evidence="1">
    <location>
        <begin position="205"/>
        <end position="214"/>
    </location>
</feature>
<accession>A0ABD0YB36</accession>
<feature type="compositionally biased region" description="Low complexity" evidence="1">
    <location>
        <begin position="149"/>
        <end position="161"/>
    </location>
</feature>
<feature type="compositionally biased region" description="Polar residues" evidence="1">
    <location>
        <begin position="302"/>
        <end position="318"/>
    </location>
</feature>
<evidence type="ECO:0000256" key="1">
    <source>
        <dbReference type="SAM" id="MobiDB-lite"/>
    </source>
</evidence>
<comment type="caution">
    <text evidence="2">The sequence shown here is derived from an EMBL/GenBank/DDBJ whole genome shotgun (WGS) entry which is preliminary data.</text>
</comment>
<feature type="compositionally biased region" description="Low complexity" evidence="1">
    <location>
        <begin position="225"/>
        <end position="234"/>
    </location>
</feature>
<organism evidence="2 3">
    <name type="scientific">Ranatra chinensis</name>
    <dbReference type="NCBI Taxonomy" id="642074"/>
    <lineage>
        <taxon>Eukaryota</taxon>
        <taxon>Metazoa</taxon>
        <taxon>Ecdysozoa</taxon>
        <taxon>Arthropoda</taxon>
        <taxon>Hexapoda</taxon>
        <taxon>Insecta</taxon>
        <taxon>Pterygota</taxon>
        <taxon>Neoptera</taxon>
        <taxon>Paraneoptera</taxon>
        <taxon>Hemiptera</taxon>
        <taxon>Heteroptera</taxon>
        <taxon>Panheteroptera</taxon>
        <taxon>Nepomorpha</taxon>
        <taxon>Nepidae</taxon>
        <taxon>Ranatrinae</taxon>
        <taxon>Ranatra</taxon>
    </lineage>
</organism>
<feature type="compositionally biased region" description="Low complexity" evidence="1">
    <location>
        <begin position="61"/>
        <end position="70"/>
    </location>
</feature>
<evidence type="ECO:0000313" key="2">
    <source>
        <dbReference type="EMBL" id="KAL1124545.1"/>
    </source>
</evidence>
<feature type="compositionally biased region" description="Polar residues" evidence="1">
    <location>
        <begin position="235"/>
        <end position="250"/>
    </location>
</feature>
<name>A0ABD0YB36_9HEMI</name>
<dbReference type="AlphaFoldDB" id="A0ABD0YB36"/>